<dbReference type="Proteomes" id="UP001333110">
    <property type="component" value="Unassembled WGS sequence"/>
</dbReference>
<dbReference type="Pfam" id="PF04698">
    <property type="entry name" value="Rab_eff_C"/>
    <property type="match status" value="1"/>
</dbReference>
<dbReference type="InterPro" id="IPR037442">
    <property type="entry name" value="Melanophilin_FYVE-rel_dom"/>
</dbReference>
<name>A0AAN7RRP8_MYCAM</name>
<dbReference type="InterPro" id="IPR051745">
    <property type="entry name" value="Intracell_Transport_Effector"/>
</dbReference>
<gene>
    <name evidence="7" type="ORF">QYF61_015599</name>
</gene>
<dbReference type="GO" id="GO:0003779">
    <property type="term" value="F:actin binding"/>
    <property type="evidence" value="ECO:0007669"/>
    <property type="project" value="TreeGrafter"/>
</dbReference>
<keyword evidence="4" id="KW-0175">Coiled coil</keyword>
<evidence type="ECO:0000256" key="3">
    <source>
        <dbReference type="ARBA" id="ARBA00022833"/>
    </source>
</evidence>
<dbReference type="GO" id="GO:0006886">
    <property type="term" value="P:intracellular protein transport"/>
    <property type="evidence" value="ECO:0007669"/>
    <property type="project" value="InterPro"/>
</dbReference>
<feature type="coiled-coil region" evidence="4">
    <location>
        <begin position="29"/>
        <end position="56"/>
    </location>
</feature>
<evidence type="ECO:0000256" key="2">
    <source>
        <dbReference type="ARBA" id="ARBA00022771"/>
    </source>
</evidence>
<comment type="caution">
    <text evidence="7">The sequence shown here is derived from an EMBL/GenBank/DDBJ whole genome shotgun (WGS) entry which is preliminary data.</text>
</comment>
<feature type="region of interest" description="Disordered" evidence="5">
    <location>
        <begin position="395"/>
        <end position="416"/>
    </location>
</feature>
<keyword evidence="8" id="KW-1185">Reference proteome</keyword>
<dbReference type="PANTHER" id="PTHR14555">
    <property type="entry name" value="MYELIN-ASSOCIATED OLIGODENDROCYTIC BASIC PROTEIN MOBP -RELATED"/>
    <property type="match status" value="1"/>
</dbReference>
<dbReference type="InterPro" id="IPR006788">
    <property type="entry name" value="Myrip/Melanophilin"/>
</dbReference>
<dbReference type="GO" id="GO:0017022">
    <property type="term" value="F:myosin binding"/>
    <property type="evidence" value="ECO:0007669"/>
    <property type="project" value="TreeGrafter"/>
</dbReference>
<feature type="region of interest" description="Disordered" evidence="5">
    <location>
        <begin position="492"/>
        <end position="565"/>
    </location>
</feature>
<evidence type="ECO:0000313" key="7">
    <source>
        <dbReference type="EMBL" id="KAK4817444.1"/>
    </source>
</evidence>
<keyword evidence="1" id="KW-0479">Metal-binding</keyword>
<dbReference type="InterPro" id="IPR013083">
    <property type="entry name" value="Znf_RING/FYVE/PHD"/>
</dbReference>
<feature type="compositionally biased region" description="Basic and acidic residues" evidence="5">
    <location>
        <begin position="512"/>
        <end position="530"/>
    </location>
</feature>
<dbReference type="Gene3D" id="3.30.40.10">
    <property type="entry name" value="Zinc/RING finger domain, C3HC4 (zinc finger)"/>
    <property type="match status" value="1"/>
</dbReference>
<dbReference type="PANTHER" id="PTHR14555:SF1">
    <property type="entry name" value="MELANOPHILIN"/>
    <property type="match status" value="1"/>
</dbReference>
<feature type="domain" description="RabBD" evidence="6">
    <location>
        <begin position="4"/>
        <end position="124"/>
    </location>
</feature>
<dbReference type="GO" id="GO:0030864">
    <property type="term" value="C:cortical actin cytoskeleton"/>
    <property type="evidence" value="ECO:0007669"/>
    <property type="project" value="TreeGrafter"/>
</dbReference>
<evidence type="ECO:0000256" key="4">
    <source>
        <dbReference type="SAM" id="Coils"/>
    </source>
</evidence>
<dbReference type="Pfam" id="PF02318">
    <property type="entry name" value="FYVE_2"/>
    <property type="match status" value="1"/>
</dbReference>
<organism evidence="7 8">
    <name type="scientific">Mycteria americana</name>
    <name type="common">Wood stork</name>
    <dbReference type="NCBI Taxonomy" id="33587"/>
    <lineage>
        <taxon>Eukaryota</taxon>
        <taxon>Metazoa</taxon>
        <taxon>Chordata</taxon>
        <taxon>Craniata</taxon>
        <taxon>Vertebrata</taxon>
        <taxon>Euteleostomi</taxon>
        <taxon>Archelosauria</taxon>
        <taxon>Archosauria</taxon>
        <taxon>Dinosauria</taxon>
        <taxon>Saurischia</taxon>
        <taxon>Theropoda</taxon>
        <taxon>Coelurosauria</taxon>
        <taxon>Aves</taxon>
        <taxon>Neognathae</taxon>
        <taxon>Neoaves</taxon>
        <taxon>Aequornithes</taxon>
        <taxon>Ciconiiformes</taxon>
        <taxon>Ciconiidae</taxon>
        <taxon>Mycteria</taxon>
    </lineage>
</organism>
<dbReference type="SUPFAM" id="SSF57903">
    <property type="entry name" value="FYVE/PHD zinc finger"/>
    <property type="match status" value="1"/>
</dbReference>
<dbReference type="CDD" id="cd15752">
    <property type="entry name" value="FYVE_SlaC2-a"/>
    <property type="match status" value="1"/>
</dbReference>
<protein>
    <recommendedName>
        <fullName evidence="6">RabBD domain-containing protein</fullName>
    </recommendedName>
</protein>
<evidence type="ECO:0000259" key="6">
    <source>
        <dbReference type="PROSITE" id="PS50916"/>
    </source>
</evidence>
<dbReference type="InterPro" id="IPR041282">
    <property type="entry name" value="FYVE_2"/>
</dbReference>
<dbReference type="EMBL" id="JAUNZN010000008">
    <property type="protein sequence ID" value="KAK4817444.1"/>
    <property type="molecule type" value="Genomic_DNA"/>
</dbReference>
<accession>A0AAN7RRP8</accession>
<dbReference type="AlphaFoldDB" id="A0AAN7RRP8"/>
<dbReference type="PROSITE" id="PS50916">
    <property type="entry name" value="RABBD"/>
    <property type="match status" value="1"/>
</dbReference>
<reference evidence="7 8" key="1">
    <citation type="journal article" date="2023" name="J. Hered.">
        <title>Chromosome-level genome of the wood stork (Mycteria americana) provides insight into avian chromosome evolution.</title>
        <authorList>
            <person name="Flamio R. Jr."/>
            <person name="Ramstad K.M."/>
        </authorList>
    </citation>
    <scope>NUCLEOTIDE SEQUENCE [LARGE SCALE GENOMIC DNA]</scope>
    <source>
        <strain evidence="7">JAX WOST 10</strain>
    </source>
</reference>
<feature type="region of interest" description="Disordered" evidence="5">
    <location>
        <begin position="642"/>
        <end position="661"/>
    </location>
</feature>
<feature type="region of interest" description="Disordered" evidence="5">
    <location>
        <begin position="227"/>
        <end position="259"/>
    </location>
</feature>
<proteinExistence type="predicted"/>
<dbReference type="GO" id="GO:0008270">
    <property type="term" value="F:zinc ion binding"/>
    <property type="evidence" value="ECO:0007669"/>
    <property type="project" value="UniProtKB-KW"/>
</dbReference>
<sequence length="775" mass="86656">MGRKLDLSKLTDEEAKHVWEVVQRDFDLRKKEEERLEELKCKIDQESSKREFLTNQSHLNETHCVHCLQPFKFLLNSKRQCLDCRFYTCKNCSRYNKKEQGWVCDPCRLSRIVRIGSLEWYYEHVRSRFKRFGSAKVLQSLYGRLQPGQGVKSTFLGLHDRVYSLPDINSECQLLTSSGIGDDSDDEDGVLRGAEAECYSRMRKTKRLLSVHPFDFELDSEYSAQSRRQSLQLSPAASSPDAFQSFPDFPNSAEDASQKESRIAEADLVFHHILQEQGPGASPPEQHFSTEVRLTVNSRRRSLERNVKPGSPWNEQPQSRYSADMDTSDEDVKGAQFHAYLPHHAKCQNRASSQENASHSGNQVPNSCRTSCETKSVAKPLLPYTVLVICEVQDGSEEKRSSGGKPRAGRGSEEAGVHPLVLRLEEMEGLRLAGGQRQAVRDLGQRAADCIVLSSKAVALELLTGTSRIHELNKRMSAIESMLNRLEEKILVRSDESPAPESQLDPDAEEEELKRKLEELASNISDKEVSSEEEEREEKKRMQKPEISSSSDDMARDARKRSSAQALSEITAKVLRAINATEEAVCESLHGESQCNGSCAPPAGQLPSLGDGKEVAEAYRELEENVYLTAGKTYQLEKTLKELEEGTRHSSTTDSELSELEDKVASAAAQVQQAESEISDIESRIAALSAAGLTVKSVEKARKKSSGQAMPGLQGFRRKFDSPLEINGLDDSFDRNSVYRGSLTQRNPNGKNRRVERLFAVRTQPPGRIAGLGSV</sequence>
<keyword evidence="2" id="KW-0863">Zinc-finger</keyword>
<feature type="region of interest" description="Disordered" evidence="5">
    <location>
        <begin position="592"/>
        <end position="611"/>
    </location>
</feature>
<feature type="region of interest" description="Disordered" evidence="5">
    <location>
        <begin position="276"/>
        <end position="326"/>
    </location>
</feature>
<keyword evidence="3" id="KW-0862">Zinc</keyword>
<dbReference type="FunFam" id="3.30.40.10:FF:000018">
    <property type="entry name" value="Synaptotagmin-like 5, isoform CRA_a"/>
    <property type="match status" value="1"/>
</dbReference>
<dbReference type="InterPro" id="IPR010911">
    <property type="entry name" value="Rab_BD"/>
</dbReference>
<evidence type="ECO:0000313" key="8">
    <source>
        <dbReference type="Proteomes" id="UP001333110"/>
    </source>
</evidence>
<dbReference type="InterPro" id="IPR011011">
    <property type="entry name" value="Znf_FYVE_PHD"/>
</dbReference>
<evidence type="ECO:0000256" key="1">
    <source>
        <dbReference type="ARBA" id="ARBA00022723"/>
    </source>
</evidence>
<evidence type="ECO:0000256" key="5">
    <source>
        <dbReference type="SAM" id="MobiDB-lite"/>
    </source>
</evidence>
<dbReference type="GO" id="GO:0031267">
    <property type="term" value="F:small GTPase binding"/>
    <property type="evidence" value="ECO:0007669"/>
    <property type="project" value="InterPro"/>
</dbReference>